<name>A0A158QLV1_HAEPC</name>
<organism evidence="3">
    <name type="scientific">Haemonchus placei</name>
    <name type="common">Barber's pole worm</name>
    <dbReference type="NCBI Taxonomy" id="6290"/>
    <lineage>
        <taxon>Eukaryota</taxon>
        <taxon>Metazoa</taxon>
        <taxon>Ecdysozoa</taxon>
        <taxon>Nematoda</taxon>
        <taxon>Chromadorea</taxon>
        <taxon>Rhabditida</taxon>
        <taxon>Rhabditina</taxon>
        <taxon>Rhabditomorpha</taxon>
        <taxon>Strongyloidea</taxon>
        <taxon>Trichostrongylidae</taxon>
        <taxon>Haemonchus</taxon>
    </lineage>
</organism>
<reference evidence="1 2" key="2">
    <citation type="submission" date="2018-11" db="EMBL/GenBank/DDBJ databases">
        <authorList>
            <consortium name="Pathogen Informatics"/>
        </authorList>
    </citation>
    <scope>NUCLEOTIDE SEQUENCE [LARGE SCALE GENOMIC DNA]</scope>
    <source>
        <strain evidence="1 2">MHpl1</strain>
    </source>
</reference>
<evidence type="ECO:0000313" key="2">
    <source>
        <dbReference type="Proteomes" id="UP000268014"/>
    </source>
</evidence>
<evidence type="ECO:0000313" key="3">
    <source>
        <dbReference type="WBParaSite" id="HPLM_0000712701-mRNA-1"/>
    </source>
</evidence>
<dbReference type="OrthoDB" id="5856629at2759"/>
<protein>
    <submittedName>
        <fullName evidence="1 3">Uncharacterized protein</fullName>
    </submittedName>
</protein>
<dbReference type="WBParaSite" id="HPLM_0000712701-mRNA-1">
    <property type="protein sequence ID" value="HPLM_0000712701-mRNA-1"/>
    <property type="gene ID" value="HPLM_0000712701"/>
</dbReference>
<sequence length="133" mass="15190">MTSLTGNLLETCFIKVSIAKVTQKCKVYVGLDLTETAPQRPLEPPRHFRMNVSVISDRASAMFSLRAFVSVIVLVSFFLVSIEAFHLDLGDGLNSFEKRYYNDQSMNDYIDAIRRGPFSGVPSFRNYVERRRD</sequence>
<dbReference type="EMBL" id="UZAF01016603">
    <property type="protein sequence ID" value="VDO30975.1"/>
    <property type="molecule type" value="Genomic_DNA"/>
</dbReference>
<gene>
    <name evidence="1" type="ORF">HPLM_LOCUS7119</name>
</gene>
<keyword evidence="2" id="KW-1185">Reference proteome</keyword>
<evidence type="ECO:0000313" key="1">
    <source>
        <dbReference type="EMBL" id="VDO30975.1"/>
    </source>
</evidence>
<dbReference type="AlphaFoldDB" id="A0A158QLV1"/>
<dbReference type="Proteomes" id="UP000268014">
    <property type="component" value="Unassembled WGS sequence"/>
</dbReference>
<accession>A0A158QLV1</accession>
<reference evidence="3" key="1">
    <citation type="submission" date="2016-04" db="UniProtKB">
        <authorList>
            <consortium name="WormBaseParasite"/>
        </authorList>
    </citation>
    <scope>IDENTIFICATION</scope>
</reference>
<proteinExistence type="predicted"/>